<protein>
    <submittedName>
        <fullName evidence="5">Type I polyketide synthase</fullName>
    </submittedName>
</protein>
<keyword evidence="1" id="KW-0596">Phosphopantetheine</keyword>
<dbReference type="InterPro" id="IPR016039">
    <property type="entry name" value="Thiolase-like"/>
</dbReference>
<dbReference type="EMBL" id="KX395873">
    <property type="protein sequence ID" value="AQS99291.1"/>
    <property type="molecule type" value="Transcribed_RNA"/>
</dbReference>
<dbReference type="CDD" id="cd00833">
    <property type="entry name" value="PKS"/>
    <property type="match status" value="1"/>
</dbReference>
<comment type="similarity">
    <text evidence="3">Belongs to the thiolase-like superfamily. Beta-ketoacyl-ACP synthases family.</text>
</comment>
<dbReference type="PROSITE" id="PS52004">
    <property type="entry name" value="KS3_2"/>
    <property type="match status" value="1"/>
</dbReference>
<evidence type="ECO:0000256" key="1">
    <source>
        <dbReference type="ARBA" id="ARBA00022450"/>
    </source>
</evidence>
<evidence type="ECO:0000259" key="4">
    <source>
        <dbReference type="PROSITE" id="PS52004"/>
    </source>
</evidence>
<dbReference type="Pfam" id="PF00109">
    <property type="entry name" value="ketoacyl-synt"/>
    <property type="match status" value="1"/>
</dbReference>
<dbReference type="InterPro" id="IPR020841">
    <property type="entry name" value="PKS_Beta-ketoAc_synthase_dom"/>
</dbReference>
<reference evidence="5" key="1">
    <citation type="journal article" date="2017" name="J. Eukaryot. Microbiol.">
        <title>Role of Modular Polyketide Synthases in the Production of Polyether Ladder Compounds in Ciguatoxin-producing Gambierdiscus polynesiensis and G.excentricus (Dinophyceae).</title>
        <authorList>
            <person name="Kohli G.S."/>
            <person name="Campbell K."/>
            <person name="John U."/>
            <person name="Smith K.F."/>
            <person name="Fraga S."/>
            <person name="Rhodes L.L."/>
            <person name="Murray S.A."/>
        </authorList>
    </citation>
    <scope>NUCLEOTIDE SEQUENCE</scope>
    <source>
        <strain evidence="5">Contig_39400</strain>
    </source>
</reference>
<dbReference type="Gene3D" id="3.40.47.10">
    <property type="match status" value="1"/>
</dbReference>
<dbReference type="InterPro" id="IPR014030">
    <property type="entry name" value="Ketoacyl_synth_N"/>
</dbReference>
<proteinExistence type="inferred from homology"/>
<dbReference type="GO" id="GO:0006633">
    <property type="term" value="P:fatty acid biosynthetic process"/>
    <property type="evidence" value="ECO:0007669"/>
    <property type="project" value="TreeGrafter"/>
</dbReference>
<evidence type="ECO:0000256" key="2">
    <source>
        <dbReference type="ARBA" id="ARBA00022553"/>
    </source>
</evidence>
<dbReference type="SMART" id="SM00825">
    <property type="entry name" value="PKS_KS"/>
    <property type="match status" value="1"/>
</dbReference>
<name>A0A1S6K887_9DINO</name>
<accession>A0A1S6K887</accession>
<organism evidence="5">
    <name type="scientific">Gambierdiscus excentricus</name>
    <dbReference type="NCBI Taxonomy" id="986170"/>
    <lineage>
        <taxon>Eukaryota</taxon>
        <taxon>Sar</taxon>
        <taxon>Alveolata</taxon>
        <taxon>Dinophyceae</taxon>
        <taxon>Gonyaulacales</taxon>
        <taxon>Pyrocystaceae</taxon>
        <taxon>Gambierdiscus</taxon>
    </lineage>
</organism>
<dbReference type="InterPro" id="IPR030834">
    <property type="entry name" value="PKS_assoc_dom"/>
</dbReference>
<dbReference type="Pfam" id="PF02801">
    <property type="entry name" value="Ketoacyl-synt_C"/>
    <property type="match status" value="1"/>
</dbReference>
<dbReference type="AlphaFoldDB" id="A0A1S6K887"/>
<dbReference type="NCBIfam" id="TIGR04556">
    <property type="entry name" value="PKS_assoc"/>
    <property type="match status" value="1"/>
</dbReference>
<dbReference type="InterPro" id="IPR014031">
    <property type="entry name" value="Ketoacyl_synth_C"/>
</dbReference>
<dbReference type="InterPro" id="IPR050091">
    <property type="entry name" value="PKS_NRPS_Biosynth_Enz"/>
</dbReference>
<dbReference type="PANTHER" id="PTHR43775:SF37">
    <property type="entry name" value="SI:DKEY-61P9.11"/>
    <property type="match status" value="1"/>
</dbReference>
<evidence type="ECO:0000313" key="5">
    <source>
        <dbReference type="EMBL" id="AQS99291.1"/>
    </source>
</evidence>
<dbReference type="GO" id="GO:0004312">
    <property type="term" value="F:fatty acid synthase activity"/>
    <property type="evidence" value="ECO:0007669"/>
    <property type="project" value="TreeGrafter"/>
</dbReference>
<feature type="domain" description="Ketosynthase family 3 (KS3)" evidence="4">
    <location>
        <begin position="358"/>
        <end position="784"/>
    </location>
</feature>
<evidence type="ECO:0000256" key="3">
    <source>
        <dbReference type="RuleBase" id="RU003694"/>
    </source>
</evidence>
<keyword evidence="3" id="KW-0808">Transferase</keyword>
<dbReference type="SUPFAM" id="SSF53901">
    <property type="entry name" value="Thiolase-like"/>
    <property type="match status" value="2"/>
</dbReference>
<sequence length="1170" mass="127826">MCSGTMARRLTNTAESRGPGALHGRFVEICGLVERAEARDHDLNLLGQSVDTKAKRGEAFWDNDRGDYLVITQDGLVLAIPDGNLRECARIEPESGGGVDLEWPTVPAALSSRTFGLQVTKLLQSKQFCLIQMPEFGAATEHSAALAARDQSDFSVPRPEFEELLLGSDAQSKVVSIRVDSHQAGSREELLEPSVRGVCELHRMLVLVVEEVLGFGPSHSCHGTLLRVPLAHAHERDALVPEQIRQDDIERGEVESHLDFARRVQLCILYVISGGGFVDLFDRDGQGHRPARVLPLAAGQLLVFRHSVLNFSYRAMGDMDLVMQAWLLEEPQRWRIDSVEGGWAGMEELLGGPLQAVGQQVQVMSASCRFPGKVDHLDSDWQAYAMQVDGFVDISRWDHSLYFEEEGSSQFNKAGKSNVRHAAMLEDRDLMAFDNQFFCLEEKEAGMIPAMQRLLAESSMEAMMMAGFSQDSLRGTSMMTAVGDLGLEWDDYLGYRDSPSTWLTMGGKNVSSANRLCRMLGTVGPTVMVDTACSSSLVAANLCHAALRKPNQNEGVEWAMSTGVMQHMLPWPFIGLSSAGMLGSIGRCMTFNSSANGFNRGEGCGGLVMRVSSDPQVIRSRLACFVSSYINQDGRSASLTAPNGPSQQAVIRGSLQDAKINADAIATTENHGTGTALGDPIEHGSIRACFKNRKDPLQITSGKTHMGHLEAAAGSVGILKIICALAHAAVPPNNHLRTLNSHIDSAGFPCHMTTETCELQTEYHYGGANGFGFGGTNSRADLWAHREYRVQDARRFEEGQLLSIDKLVQDKPAPWLTKLDYLAVTCARCLGQMCWLCGLATTQMENGKHRCALVRSELGSYAYCSECYTGAYHSGQPPESVASEIPAGGVYMAGTWSAWRTLEEMKASPAPNGTVVFEGKFSLGDVRLEQFHVVVQTEAGQEILHPIAKKASSAVRIVGPHASAEGKHWLIDGRRDGVPEGTVYVVRLVWGPAHKSITWSATEQRTPVVEDWDSKYFHKYYIVDSLGGWSPYVGGNPKPGVWTWEIGVPQLNLPPARIPASGQTQFFFLRDKDPTQMIYPRQAAPRSVSVPVMGPDEGGDGKRFVAWGEEGEPLRIRMDLTDGVIAITTMTPTMGAMTWRSLQGPAQSYFVVGSWTAGGTWVGFQGSFGR</sequence>
<keyword evidence="2" id="KW-0597">Phosphoprotein</keyword>
<dbReference type="PANTHER" id="PTHR43775">
    <property type="entry name" value="FATTY ACID SYNTHASE"/>
    <property type="match status" value="1"/>
</dbReference>